<evidence type="ECO:0000313" key="3">
    <source>
        <dbReference type="EMBL" id="CAG9283206.1"/>
    </source>
</evidence>
<feature type="compositionally biased region" description="Polar residues" evidence="1">
    <location>
        <begin position="1"/>
        <end position="13"/>
    </location>
</feature>
<protein>
    <submittedName>
        <fullName evidence="3">Uncharacterized protein</fullName>
    </submittedName>
</protein>
<feature type="transmembrane region" description="Helical" evidence="2">
    <location>
        <begin position="221"/>
        <end position="239"/>
    </location>
</feature>
<organism evidence="3">
    <name type="scientific">Phaeodactylum tricornutum</name>
    <name type="common">Diatom</name>
    <dbReference type="NCBI Taxonomy" id="2850"/>
    <lineage>
        <taxon>Eukaryota</taxon>
        <taxon>Sar</taxon>
        <taxon>Stramenopiles</taxon>
        <taxon>Ochrophyta</taxon>
        <taxon>Bacillariophyta</taxon>
        <taxon>Bacillariophyceae</taxon>
        <taxon>Bacillariophycidae</taxon>
        <taxon>Naviculales</taxon>
        <taxon>Phaeodactylaceae</taxon>
        <taxon>Phaeodactylum</taxon>
    </lineage>
</organism>
<feature type="transmembrane region" description="Helical" evidence="2">
    <location>
        <begin position="150"/>
        <end position="169"/>
    </location>
</feature>
<feature type="region of interest" description="Disordered" evidence="1">
    <location>
        <begin position="1"/>
        <end position="63"/>
    </location>
</feature>
<keyword evidence="2" id="KW-0472">Membrane</keyword>
<feature type="transmembrane region" description="Helical" evidence="2">
    <location>
        <begin position="351"/>
        <end position="369"/>
    </location>
</feature>
<evidence type="ECO:0000256" key="1">
    <source>
        <dbReference type="SAM" id="MobiDB-lite"/>
    </source>
</evidence>
<feature type="transmembrane region" description="Helical" evidence="2">
    <location>
        <begin position="189"/>
        <end position="209"/>
    </location>
</feature>
<gene>
    <name evidence="3" type="ORF">PTTT1_LOCUS22042</name>
</gene>
<dbReference type="AlphaFoldDB" id="A0A8J9X3R8"/>
<feature type="compositionally biased region" description="Basic and acidic residues" evidence="1">
    <location>
        <begin position="53"/>
        <end position="63"/>
    </location>
</feature>
<proteinExistence type="predicted"/>
<dbReference type="PANTHER" id="PTHR18640">
    <property type="entry name" value="SOLUTE CARRIER FAMILY 10 MEMBER 7"/>
    <property type="match status" value="1"/>
</dbReference>
<feature type="transmembrane region" description="Helical" evidence="2">
    <location>
        <begin position="87"/>
        <end position="108"/>
    </location>
</feature>
<dbReference type="Proteomes" id="UP000836788">
    <property type="component" value="Chromosome 18"/>
</dbReference>
<feature type="transmembrane region" description="Helical" evidence="2">
    <location>
        <begin position="317"/>
        <end position="339"/>
    </location>
</feature>
<accession>A0A8J9X3R8</accession>
<dbReference type="InterPro" id="IPR038770">
    <property type="entry name" value="Na+/solute_symporter_sf"/>
</dbReference>
<dbReference type="Gene3D" id="1.20.1530.20">
    <property type="match status" value="1"/>
</dbReference>
<dbReference type="InterPro" id="IPR016833">
    <property type="entry name" value="Put_Na-Bile_cotransptr"/>
</dbReference>
<dbReference type="GO" id="GO:0005886">
    <property type="term" value="C:plasma membrane"/>
    <property type="evidence" value="ECO:0007669"/>
    <property type="project" value="TreeGrafter"/>
</dbReference>
<dbReference type="PANTHER" id="PTHR18640:SF5">
    <property type="entry name" value="SODIUM_BILE ACID COTRANSPORTER 7"/>
    <property type="match status" value="1"/>
</dbReference>
<feature type="region of interest" description="Disordered" evidence="1">
    <location>
        <begin position="433"/>
        <end position="458"/>
    </location>
</feature>
<keyword evidence="2" id="KW-1133">Transmembrane helix</keyword>
<dbReference type="Pfam" id="PF13593">
    <property type="entry name" value="SBF_like"/>
    <property type="match status" value="1"/>
</dbReference>
<feature type="transmembrane region" description="Helical" evidence="2">
    <location>
        <begin position="381"/>
        <end position="404"/>
    </location>
</feature>
<sequence>MNTDASQNDSSAVSEHDQHQSGALSCEVTSDAPVASESVDDTNEEAKQVSFEGGHESSSDIKGKSIAVEETPPILSMGKRVCRCLTSFYWTNQFPVHIVLSIGLAKAYPPLGAKYLQPDITATWIAVMIIFVLAGMGLRTEELSRAFQRVYFNTFVQVFNFGLVSLVVFGASRALTAAQIMSEELADGMVITACMPTAINIVIVLSAATGADEAAAIFNSTFGNIIGIFLSPVLILAYLGAAGDISLGTVFYKLTLRVVVPLIFGQIVQKASTLVREYYASHKNLFKKIQESCLVFVVYTVFCKTFEDDVGAGIGDILLMVLFQFLLMTALMVLAWFSLELLFRDEPELRVMGFMGSIMKTVSLGVPMINSIYGGNPNEGLYTLPLLVWHPMQLVLSSMMVPRLSRFIREERKKLDLKEQISNQVLFDLEAQSNDSKTEGSKCDRISNVEDGFEETRS</sequence>
<evidence type="ECO:0000256" key="2">
    <source>
        <dbReference type="SAM" id="Phobius"/>
    </source>
</evidence>
<feature type="transmembrane region" description="Helical" evidence="2">
    <location>
        <begin position="120"/>
        <end position="138"/>
    </location>
</feature>
<keyword evidence="2" id="KW-0812">Transmembrane</keyword>
<name>A0A8J9X3R8_PHATR</name>
<feature type="compositionally biased region" description="Basic and acidic residues" evidence="1">
    <location>
        <begin position="436"/>
        <end position="458"/>
    </location>
</feature>
<dbReference type="EMBL" id="OU594959">
    <property type="protein sequence ID" value="CAG9283206.1"/>
    <property type="molecule type" value="Genomic_DNA"/>
</dbReference>
<reference evidence="3" key="1">
    <citation type="submission" date="2022-02" db="EMBL/GenBank/DDBJ databases">
        <authorList>
            <person name="Giguere J D."/>
        </authorList>
    </citation>
    <scope>NUCLEOTIDE SEQUENCE</scope>
    <source>
        <strain evidence="3">CCAP 1055/1</strain>
    </source>
</reference>